<protein>
    <submittedName>
        <fullName evidence="1">Uncharacterized protein</fullName>
    </submittedName>
</protein>
<name>A0A060R6B5_9BACT</name>
<dbReference type="EMBL" id="HG934468">
    <property type="protein sequence ID" value="CDN30457.1"/>
    <property type="molecule type" value="Genomic_DNA"/>
</dbReference>
<dbReference type="Proteomes" id="UP000027616">
    <property type="component" value="Chromosome I"/>
</dbReference>
<accession>A0A060R6B5</accession>
<dbReference type="AlphaFoldDB" id="A0A060R6B5"/>
<keyword evidence="2" id="KW-1185">Reference proteome</keyword>
<dbReference type="HOGENOM" id="CLU_3346045_0_0_10"/>
<proteinExistence type="predicted"/>
<evidence type="ECO:0000313" key="2">
    <source>
        <dbReference type="Proteomes" id="UP000027616"/>
    </source>
</evidence>
<dbReference type="STRING" id="1433126.BN938_0352"/>
<evidence type="ECO:0000313" key="1">
    <source>
        <dbReference type="EMBL" id="CDN30457.1"/>
    </source>
</evidence>
<organism evidence="1 2">
    <name type="scientific">Mucinivorans hirudinis</name>
    <dbReference type="NCBI Taxonomy" id="1433126"/>
    <lineage>
        <taxon>Bacteria</taxon>
        <taxon>Pseudomonadati</taxon>
        <taxon>Bacteroidota</taxon>
        <taxon>Bacteroidia</taxon>
        <taxon>Bacteroidales</taxon>
        <taxon>Rikenellaceae</taxon>
        <taxon>Mucinivorans</taxon>
    </lineage>
</organism>
<dbReference type="KEGG" id="rbc:BN938_0352"/>
<reference evidence="1 2" key="1">
    <citation type="journal article" date="2015" name="Genome Announc.">
        <title>Complete Genome Sequence of the Novel Leech Symbiont Mucinivorans hirudinis M3T.</title>
        <authorList>
            <person name="Nelson M.C."/>
            <person name="Bomar L."/>
            <person name="Graf J."/>
        </authorList>
    </citation>
    <scope>NUCLEOTIDE SEQUENCE [LARGE SCALE GENOMIC DNA]</scope>
    <source>
        <strain evidence="2">M3</strain>
    </source>
</reference>
<sequence length="37" mass="4515">MQYKTAAYGVTTNFKPDFADENFVRKTQKYFKNYENR</sequence>
<gene>
    <name evidence="1" type="ORF">BN938_0352</name>
</gene>